<dbReference type="InterPro" id="IPR036979">
    <property type="entry name" value="CM_dom_sf"/>
</dbReference>
<keyword evidence="2" id="KW-0413">Isomerase</keyword>
<feature type="binding site" evidence="3">
    <location>
        <position position="36"/>
    </location>
    <ligand>
        <name>substrate</name>
    </ligand>
</feature>
<dbReference type="GO" id="GO:0004106">
    <property type="term" value="F:chorismate mutase activity"/>
    <property type="evidence" value="ECO:0007669"/>
    <property type="project" value="UniProtKB-EC"/>
</dbReference>
<dbReference type="GO" id="GO:0016835">
    <property type="term" value="F:carbon-oxygen lyase activity"/>
    <property type="evidence" value="ECO:0007669"/>
    <property type="project" value="InterPro"/>
</dbReference>
<evidence type="ECO:0000256" key="1">
    <source>
        <dbReference type="ARBA" id="ARBA00012404"/>
    </source>
</evidence>
<protein>
    <recommendedName>
        <fullName evidence="1">chorismate mutase</fullName>
        <ecNumber evidence="1">5.4.99.5</ecNumber>
    </recommendedName>
</protein>
<evidence type="ECO:0000313" key="7">
    <source>
        <dbReference type="Proteomes" id="UP000317572"/>
    </source>
</evidence>
<accession>A0A515CRU9</accession>
<keyword evidence="8" id="KW-1185">Reference proteome</keyword>
<evidence type="ECO:0000259" key="4">
    <source>
        <dbReference type="PROSITE" id="PS51168"/>
    </source>
</evidence>
<feature type="domain" description="Chorismate mutase" evidence="4">
    <location>
        <begin position="9"/>
        <end position="99"/>
    </location>
</feature>
<dbReference type="UniPathway" id="UPA00120">
    <property type="reaction ID" value="UER00203"/>
</dbReference>
<feature type="binding site" evidence="3">
    <location>
        <position position="19"/>
    </location>
    <ligand>
        <name>substrate</name>
    </ligand>
</feature>
<gene>
    <name evidence="5" type="ORF">EGO53_03480</name>
    <name evidence="6" type="ORF">I6I38_05735</name>
</gene>
<evidence type="ECO:0000313" key="8">
    <source>
        <dbReference type="Proteomes" id="UP000595237"/>
    </source>
</evidence>
<dbReference type="PANTHER" id="PTHR38041">
    <property type="entry name" value="CHORISMATE MUTASE"/>
    <property type="match status" value="1"/>
</dbReference>
<feature type="binding site" evidence="3">
    <location>
        <position position="95"/>
    </location>
    <ligand>
        <name>substrate</name>
    </ligand>
</feature>
<dbReference type="SMART" id="SM00830">
    <property type="entry name" value="CM_2"/>
    <property type="match status" value="1"/>
</dbReference>
<reference evidence="6 8" key="2">
    <citation type="submission" date="2021-01" db="EMBL/GenBank/DDBJ databases">
        <title>FDA dAtabase for Regulatory Grade micrObial Sequences (FDA-ARGOS): Supporting development and validation of Infectious Disease Dx tests.</title>
        <authorList>
            <person name="Blissenbach B."/>
            <person name="Krut O."/>
            <person name="Tallon L."/>
            <person name="Sadzewicz L."/>
            <person name="Zhao X."/>
            <person name="Boylan J."/>
            <person name="Ott S."/>
            <person name="Bowen H."/>
            <person name="Vavikolanu K."/>
            <person name="Mehta A."/>
            <person name="Aluvathingal J."/>
            <person name="Nadendla S."/>
            <person name="Yan Y."/>
            <person name="Sichtig H."/>
        </authorList>
    </citation>
    <scope>NUCLEOTIDE SEQUENCE [LARGE SCALE GENOMIC DNA]</scope>
    <source>
        <strain evidence="6 8">FDAARGOS_1081</strain>
    </source>
</reference>
<name>A0A515CRU9_SERLI</name>
<feature type="binding site" evidence="3">
    <location>
        <position position="47"/>
    </location>
    <ligand>
        <name>substrate</name>
    </ligand>
</feature>
<dbReference type="Proteomes" id="UP000595237">
    <property type="component" value="Chromosome"/>
</dbReference>
<evidence type="ECO:0000256" key="2">
    <source>
        <dbReference type="ARBA" id="ARBA00023235"/>
    </source>
</evidence>
<dbReference type="EMBL" id="CP068148">
    <property type="protein sequence ID" value="QQU56505.1"/>
    <property type="molecule type" value="Genomic_DNA"/>
</dbReference>
<dbReference type="GO" id="GO:0046417">
    <property type="term" value="P:chorismate metabolic process"/>
    <property type="evidence" value="ECO:0007669"/>
    <property type="project" value="InterPro"/>
</dbReference>
<evidence type="ECO:0000313" key="6">
    <source>
        <dbReference type="EMBL" id="QQU56505.1"/>
    </source>
</evidence>
<dbReference type="SUPFAM" id="SSF48600">
    <property type="entry name" value="Chorismate mutase II"/>
    <property type="match status" value="1"/>
</dbReference>
<proteinExistence type="predicted"/>
<dbReference type="Proteomes" id="UP000317572">
    <property type="component" value="Chromosome"/>
</dbReference>
<dbReference type="RefSeq" id="WP_122079980.1">
    <property type="nucleotide sequence ID" value="NZ_CAMIQY010000012.1"/>
</dbReference>
<sequence length="105" mass="12299">MIIENKRAAQDCADMDEIRAEIDLLDENIITLIAQRFAYVRAAAKFKTSPDAVRAKARFETMLLQRRAWAEEQGLSPEVIEKMYRDLVNYFISEEMKHWSKTQSE</sequence>
<dbReference type="PIRSF" id="PIRSF029775">
    <property type="entry name" value="Isochor_pyr_lyas"/>
    <property type="match status" value="1"/>
</dbReference>
<dbReference type="InterPro" id="IPR002701">
    <property type="entry name" value="CM_II_prokaryot"/>
</dbReference>
<dbReference type="AlphaFoldDB" id="A0A515CRU9"/>
<dbReference type="GO" id="GO:0009697">
    <property type="term" value="P:salicylic acid biosynthetic process"/>
    <property type="evidence" value="ECO:0007669"/>
    <property type="project" value="InterPro"/>
</dbReference>
<dbReference type="InterPro" id="IPR051331">
    <property type="entry name" value="Chorismate_mutase-related"/>
</dbReference>
<evidence type="ECO:0000256" key="3">
    <source>
        <dbReference type="PIRSR" id="PIRSR029775-1"/>
    </source>
</evidence>
<dbReference type="Pfam" id="PF01817">
    <property type="entry name" value="CM_2"/>
    <property type="match status" value="1"/>
</dbReference>
<evidence type="ECO:0000313" key="5">
    <source>
        <dbReference type="EMBL" id="QDL30904.1"/>
    </source>
</evidence>
<reference evidence="5 7" key="1">
    <citation type="submission" date="2018-11" db="EMBL/GenBank/DDBJ databases">
        <title>The first complete genome of Serratia liquefaciens isolated from metalophyte plant revel distinctness adaptive mechanisms in an extreme habitat.</title>
        <authorList>
            <person name="Caneschi W.L."/>
            <person name="Sanchez A.B."/>
            <person name="Felestrino E.B."/>
            <person name="Assis R.A.B."/>
            <person name="Lemes C.G.C."/>
            <person name="Cordeiro I.F."/>
            <person name="Fonseca N.P."/>
            <person name="Villa M."/>
            <person name="Vieira I.T."/>
            <person name="Moraes L.A."/>
            <person name="Kamino L.H.Y."/>
            <person name="do Carmo F."/>
            <person name="Garcia C.M."/>
            <person name="Almeida N.F."/>
            <person name="Silva R.S."/>
            <person name="Ferro J.A."/>
            <person name="Ferro M.I.T."/>
            <person name="Varani A.M."/>
            <person name="Ferreira R.M."/>
            <person name="dos Santos V.L."/>
            <person name="Silva U.C."/>
            <person name="Setubal J.C."/>
            <person name="Moreira L.M."/>
        </authorList>
    </citation>
    <scope>NUCLEOTIDE SEQUENCE [LARGE SCALE GENOMIC DNA]</scope>
    <source>
        <strain evidence="5 7">FG3</strain>
    </source>
</reference>
<keyword evidence="5" id="KW-0670">Pyruvate</keyword>
<dbReference type="PROSITE" id="PS51168">
    <property type="entry name" value="CHORISMATE_MUT_2"/>
    <property type="match status" value="1"/>
</dbReference>
<keyword evidence="5" id="KW-0456">Lyase</keyword>
<organism evidence="5 7">
    <name type="scientific">Serratia liquefaciens</name>
    <dbReference type="NCBI Taxonomy" id="614"/>
    <lineage>
        <taxon>Bacteria</taxon>
        <taxon>Pseudomonadati</taxon>
        <taxon>Pseudomonadota</taxon>
        <taxon>Gammaproteobacteria</taxon>
        <taxon>Enterobacterales</taxon>
        <taxon>Yersiniaceae</taxon>
        <taxon>Serratia</taxon>
    </lineage>
</organism>
<dbReference type="InterPro" id="IPR008241">
    <property type="entry name" value="Isochorismate_pyruvate-lyase"/>
</dbReference>
<dbReference type="PANTHER" id="PTHR38041:SF1">
    <property type="entry name" value="CHORISMATE MUTASE"/>
    <property type="match status" value="1"/>
</dbReference>
<dbReference type="EC" id="5.4.99.5" evidence="1"/>
<dbReference type="InterPro" id="IPR036263">
    <property type="entry name" value="Chorismate_II_sf"/>
</dbReference>
<dbReference type="EMBL" id="CP033893">
    <property type="protein sequence ID" value="QDL30904.1"/>
    <property type="molecule type" value="Genomic_DNA"/>
</dbReference>
<dbReference type="Gene3D" id="1.20.59.10">
    <property type="entry name" value="Chorismate mutase"/>
    <property type="match status" value="1"/>
</dbReference>